<dbReference type="RefSeq" id="WP_013768269.1">
    <property type="nucleotide sequence ID" value="NC_015510.1"/>
</dbReference>
<proteinExistence type="predicted"/>
<sequence>MITPETLKEFWNNTFARDGQVNDCVLKLDIYDYSTGRSISMDGVIANGTDTLETVFFELKEHLENIPVQEPPQKLAETPVNRPQSSVIHFANIAHGKKTYLVEEHRDGSIIIQTPTRTIVDTTGKIGQAILEKYAESKKKQAE</sequence>
<dbReference type="AlphaFoldDB" id="F4KZ87"/>
<name>F4KZ87_HALH1</name>
<protein>
    <submittedName>
        <fullName evidence="1">Uncharacterized protein</fullName>
    </submittedName>
</protein>
<dbReference type="KEGG" id="hhy:Halhy_5918"/>
<gene>
    <name evidence="1" type="ordered locus">Halhy_5918</name>
</gene>
<dbReference type="HOGENOM" id="CLU_1803486_0_0_10"/>
<reference key="2">
    <citation type="submission" date="2011-04" db="EMBL/GenBank/DDBJ databases">
        <title>Complete sequence of chromosome of Haliscomenobacter hydrossis DSM 1100.</title>
        <authorList>
            <consortium name="US DOE Joint Genome Institute (JGI-PGF)"/>
            <person name="Lucas S."/>
            <person name="Han J."/>
            <person name="Lapidus A."/>
            <person name="Bruce D."/>
            <person name="Goodwin L."/>
            <person name="Pitluck S."/>
            <person name="Peters L."/>
            <person name="Kyrpides N."/>
            <person name="Mavromatis K."/>
            <person name="Ivanova N."/>
            <person name="Ovchinnikova G."/>
            <person name="Pagani I."/>
            <person name="Daligault H."/>
            <person name="Detter J.C."/>
            <person name="Han C."/>
            <person name="Land M."/>
            <person name="Hauser L."/>
            <person name="Markowitz V."/>
            <person name="Cheng J.-F."/>
            <person name="Hugenholtz P."/>
            <person name="Woyke T."/>
            <person name="Wu D."/>
            <person name="Verbarg S."/>
            <person name="Frueling A."/>
            <person name="Brambilla E."/>
            <person name="Klenk H.-P."/>
            <person name="Eisen J.A."/>
        </authorList>
    </citation>
    <scope>NUCLEOTIDE SEQUENCE</scope>
    <source>
        <strain>DSM 1100</strain>
    </source>
</reference>
<reference evidence="1 2" key="1">
    <citation type="journal article" date="2011" name="Stand. Genomic Sci.">
        <title>Complete genome sequence of Haliscomenobacter hydrossis type strain (O).</title>
        <authorList>
            <consortium name="US DOE Joint Genome Institute (JGI-PGF)"/>
            <person name="Daligault H."/>
            <person name="Lapidus A."/>
            <person name="Zeytun A."/>
            <person name="Nolan M."/>
            <person name="Lucas S."/>
            <person name="Del Rio T.G."/>
            <person name="Tice H."/>
            <person name="Cheng J.F."/>
            <person name="Tapia R."/>
            <person name="Han C."/>
            <person name="Goodwin L."/>
            <person name="Pitluck S."/>
            <person name="Liolios K."/>
            <person name="Pagani I."/>
            <person name="Ivanova N."/>
            <person name="Huntemann M."/>
            <person name="Mavromatis K."/>
            <person name="Mikhailova N."/>
            <person name="Pati A."/>
            <person name="Chen A."/>
            <person name="Palaniappan K."/>
            <person name="Land M."/>
            <person name="Hauser L."/>
            <person name="Brambilla E.M."/>
            <person name="Rohde M."/>
            <person name="Verbarg S."/>
            <person name="Goker M."/>
            <person name="Bristow J."/>
            <person name="Eisen J.A."/>
            <person name="Markowitz V."/>
            <person name="Hugenholtz P."/>
            <person name="Kyrpides N.C."/>
            <person name="Klenk H.P."/>
            <person name="Woyke T."/>
        </authorList>
    </citation>
    <scope>NUCLEOTIDE SEQUENCE [LARGE SCALE GENOMIC DNA]</scope>
    <source>
        <strain evidence="2">ATCC 27775 / DSM 1100 / LMG 10767 / O</strain>
    </source>
</reference>
<organism evidence="1 2">
    <name type="scientific">Haliscomenobacter hydrossis (strain ATCC 27775 / DSM 1100 / LMG 10767 / O)</name>
    <dbReference type="NCBI Taxonomy" id="760192"/>
    <lineage>
        <taxon>Bacteria</taxon>
        <taxon>Pseudomonadati</taxon>
        <taxon>Bacteroidota</taxon>
        <taxon>Saprospiria</taxon>
        <taxon>Saprospirales</taxon>
        <taxon>Haliscomenobacteraceae</taxon>
        <taxon>Haliscomenobacter</taxon>
    </lineage>
</organism>
<dbReference type="STRING" id="760192.Halhy_5918"/>
<evidence type="ECO:0000313" key="2">
    <source>
        <dbReference type="Proteomes" id="UP000008461"/>
    </source>
</evidence>
<keyword evidence="2" id="KW-1185">Reference proteome</keyword>
<accession>F4KZ87</accession>
<dbReference type="Proteomes" id="UP000008461">
    <property type="component" value="Chromosome"/>
</dbReference>
<dbReference type="EMBL" id="CP002691">
    <property type="protein sequence ID" value="AEE53741.1"/>
    <property type="molecule type" value="Genomic_DNA"/>
</dbReference>
<evidence type="ECO:0000313" key="1">
    <source>
        <dbReference type="EMBL" id="AEE53741.1"/>
    </source>
</evidence>